<name>Q80GG4_9MONO</name>
<keyword evidence="2" id="KW-1133">Transmembrane helix</keyword>
<organism evidence="3">
    <name type="scientific">Avian metapneumovirus type C</name>
    <dbReference type="NCBI Taxonomy" id="227731"/>
    <lineage>
        <taxon>Viruses</taxon>
        <taxon>Riboviria</taxon>
        <taxon>Orthornavirae</taxon>
        <taxon>Negarnaviricota</taxon>
        <taxon>Haploviricotina</taxon>
        <taxon>Monjiviricetes</taxon>
        <taxon>Mononegavirales</taxon>
        <taxon>Pneumoviridae</taxon>
        <taxon>Metapneumovirus</taxon>
        <taxon>Metapneumovirus avis</taxon>
    </lineage>
</organism>
<feature type="transmembrane region" description="Helical" evidence="2">
    <location>
        <begin position="30"/>
        <end position="52"/>
    </location>
</feature>
<feature type="compositionally biased region" description="Low complexity" evidence="1">
    <location>
        <begin position="78"/>
        <end position="97"/>
    </location>
</feature>
<dbReference type="EMBL" id="AY198393">
    <property type="protein sequence ID" value="AAO93110.1"/>
    <property type="molecule type" value="Genomic_RNA"/>
</dbReference>
<feature type="compositionally biased region" description="Basic and acidic residues" evidence="1">
    <location>
        <begin position="310"/>
        <end position="324"/>
    </location>
</feature>
<feature type="region of interest" description="Disordered" evidence="1">
    <location>
        <begin position="306"/>
        <end position="435"/>
    </location>
</feature>
<feature type="region of interest" description="Disordered" evidence="1">
    <location>
        <begin position="69"/>
        <end position="108"/>
    </location>
</feature>
<feature type="compositionally biased region" description="Low complexity" evidence="1">
    <location>
        <begin position="404"/>
        <end position="415"/>
    </location>
</feature>
<evidence type="ECO:0000256" key="2">
    <source>
        <dbReference type="SAM" id="Phobius"/>
    </source>
</evidence>
<accession>Q80GG4</accession>
<sequence length="435" mass="48595">MEPLKVSGSGGIPMKTRLNIILEKSINKTLIILGLLLTASTVITITLTVEYIRVENELLLCKMGAEVAKTTPEPPTQPTKTTPTLTRTRSTTASLKTRPVSRTTHPTNPSCWREEEKCQNITAKWSNCFGTSLPVRVNCTVLRELCDEQPGNHTTVQVSRRCTCIYALNWDCSHACERGHTSRPQCGPQKKIKSINQFFSYLKIMNMSGQCQGQEKPTREQVIQCLKMIREGKTGQVNMEVKVENVGKSQELKVKVKNFIKRSDCKKKLFALILGLVSFELTMNIMLSVMYVESNEALSLCRIQGTPAPRDNKTNTENATKETTLHTTTTTRDPEVRETKTTKPQANEGATNPSRNLTTKGDKHQTTRATTEAELEKQSKQTTEPGQPPTAHPHKTKQQIPHHNTSNSTTDNTNNPKSKHSTQEQTGNNQKNRNG</sequence>
<keyword evidence="2" id="KW-0472">Membrane</keyword>
<reference evidence="3" key="1">
    <citation type="journal article" date="2003" name="J. Clin. Microbiol.">
        <title>Nucleotide and predicted amino acid sequence-based analysis of the avian metapneumovirus type C cell attachment glycoprotein gene: phylogenetic analysis and molecular epidemiology of U.S. pneumoviruses.</title>
        <authorList>
            <person name="Alvarez R."/>
            <person name="Lwamba H.M."/>
            <person name="Kapczynski D.R."/>
            <person name="Njenga M.K."/>
            <person name="Seal B.S."/>
        </authorList>
    </citation>
    <scope>NUCLEOTIDE SEQUENCE</scope>
</reference>
<keyword evidence="2" id="KW-0812">Transmembrane</keyword>
<feature type="compositionally biased region" description="Polar residues" evidence="1">
    <location>
        <begin position="342"/>
        <end position="359"/>
    </location>
</feature>
<evidence type="ECO:0000313" key="3">
    <source>
        <dbReference type="EMBL" id="AAO93110.1"/>
    </source>
</evidence>
<protein>
    <submittedName>
        <fullName evidence="3">Glycoprotein</fullName>
    </submittedName>
</protein>
<feature type="compositionally biased region" description="Polar residues" evidence="1">
    <location>
        <begin position="423"/>
        <end position="435"/>
    </location>
</feature>
<proteinExistence type="predicted"/>
<feature type="transmembrane region" description="Helical" evidence="2">
    <location>
        <begin position="269"/>
        <end position="292"/>
    </location>
</feature>
<evidence type="ECO:0000256" key="1">
    <source>
        <dbReference type="SAM" id="MobiDB-lite"/>
    </source>
</evidence>
<feature type="compositionally biased region" description="Basic and acidic residues" evidence="1">
    <location>
        <begin position="332"/>
        <end position="341"/>
    </location>
</feature>